<gene>
    <name evidence="1" type="ORF">QBC41DRAFT_389966</name>
</gene>
<dbReference type="Gene3D" id="3.40.390.10">
    <property type="entry name" value="Collagenase (Catalytic Domain)"/>
    <property type="match status" value="1"/>
</dbReference>
<name>A0AA39YDT2_9PEZI</name>
<evidence type="ECO:0000313" key="1">
    <source>
        <dbReference type="EMBL" id="KAK0650804.1"/>
    </source>
</evidence>
<reference evidence="1" key="1">
    <citation type="submission" date="2023-06" db="EMBL/GenBank/DDBJ databases">
        <title>Genome-scale phylogeny and comparative genomics of the fungal order Sordariales.</title>
        <authorList>
            <consortium name="Lawrence Berkeley National Laboratory"/>
            <person name="Hensen N."/>
            <person name="Bonometti L."/>
            <person name="Westerberg I."/>
            <person name="Brannstrom I.O."/>
            <person name="Guillou S."/>
            <person name="Cros-Aarteil S."/>
            <person name="Calhoun S."/>
            <person name="Haridas S."/>
            <person name="Kuo A."/>
            <person name="Mondo S."/>
            <person name="Pangilinan J."/>
            <person name="Riley R."/>
            <person name="Labutti K."/>
            <person name="Andreopoulos B."/>
            <person name="Lipzen A."/>
            <person name="Chen C."/>
            <person name="Yanf M."/>
            <person name="Daum C."/>
            <person name="Ng V."/>
            <person name="Clum A."/>
            <person name="Steindorff A."/>
            <person name="Ohm R."/>
            <person name="Martin F."/>
            <person name="Silar P."/>
            <person name="Natvig D."/>
            <person name="Lalanne C."/>
            <person name="Gautier V."/>
            <person name="Ament-Velasquez S.L."/>
            <person name="Kruys A."/>
            <person name="Hutchinson M.I."/>
            <person name="Powell A.J."/>
            <person name="Barry K."/>
            <person name="Miller A.N."/>
            <person name="Grigoriev I.V."/>
            <person name="Debuchy R."/>
            <person name="Gladieux P."/>
            <person name="Thoren M.H."/>
            <person name="Johannesson H."/>
        </authorList>
    </citation>
    <scope>NUCLEOTIDE SEQUENCE</scope>
    <source>
        <strain evidence="1">CBS 307.81</strain>
    </source>
</reference>
<dbReference type="AlphaFoldDB" id="A0AA39YDT2"/>
<proteinExistence type="predicted"/>
<organism evidence="1 2">
    <name type="scientific">Cercophora samala</name>
    <dbReference type="NCBI Taxonomy" id="330535"/>
    <lineage>
        <taxon>Eukaryota</taxon>
        <taxon>Fungi</taxon>
        <taxon>Dikarya</taxon>
        <taxon>Ascomycota</taxon>
        <taxon>Pezizomycotina</taxon>
        <taxon>Sordariomycetes</taxon>
        <taxon>Sordariomycetidae</taxon>
        <taxon>Sordariales</taxon>
        <taxon>Lasiosphaeriaceae</taxon>
        <taxon>Cercophora</taxon>
    </lineage>
</organism>
<dbReference type="GO" id="GO:0008237">
    <property type="term" value="F:metallopeptidase activity"/>
    <property type="evidence" value="ECO:0007669"/>
    <property type="project" value="InterPro"/>
</dbReference>
<dbReference type="SUPFAM" id="SSF55486">
    <property type="entry name" value="Metalloproteases ('zincins'), catalytic domain"/>
    <property type="match status" value="1"/>
</dbReference>
<evidence type="ECO:0000313" key="2">
    <source>
        <dbReference type="Proteomes" id="UP001174997"/>
    </source>
</evidence>
<keyword evidence="2" id="KW-1185">Reference proteome</keyword>
<protein>
    <recommendedName>
        <fullName evidence="3">Peptidase metallopeptidase domain-containing protein</fullName>
    </recommendedName>
</protein>
<evidence type="ECO:0008006" key="3">
    <source>
        <dbReference type="Google" id="ProtNLM"/>
    </source>
</evidence>
<dbReference type="EMBL" id="JAULSY010000321">
    <property type="protein sequence ID" value="KAK0650804.1"/>
    <property type="molecule type" value="Genomic_DNA"/>
</dbReference>
<dbReference type="InterPro" id="IPR024079">
    <property type="entry name" value="MetalloPept_cat_dom_sf"/>
</dbReference>
<accession>A0AA39YDT2</accession>
<dbReference type="Proteomes" id="UP001174997">
    <property type="component" value="Unassembled WGS sequence"/>
</dbReference>
<sequence length="250" mass="28784">MAVIDITKKWPVGKKLRICFMDGTDDIHRKVEEYAREWEGFVNLRFQFGHPVKDSDVRISFDPMYFDDGSWSCLGTSALDAVYSGKATMYLVPNDGPEFRSTVLHEFGHMLGFEHEHQSPHASGCFRWNEEAVKKDVAKKPSEDIGSKFDYFHIHQGPDNESTAFDPNSIMIYKIYPHWTTNGWSCPSATVLSDLDKSFATQHYPFPRPPRRAISPRRWVEVPCLCGATLTRPYHFRQRKACRCEQAVKA</sequence>
<comment type="caution">
    <text evidence="1">The sequence shown here is derived from an EMBL/GenBank/DDBJ whole genome shotgun (WGS) entry which is preliminary data.</text>
</comment>